<dbReference type="AlphaFoldDB" id="A0A951UL83"/>
<feature type="region of interest" description="Disordered" evidence="1">
    <location>
        <begin position="53"/>
        <end position="83"/>
    </location>
</feature>
<name>A0A951UL83_9NOST</name>
<dbReference type="Proteomes" id="UP000715781">
    <property type="component" value="Unassembled WGS sequence"/>
</dbReference>
<evidence type="ECO:0000313" key="3">
    <source>
        <dbReference type="Proteomes" id="UP000715781"/>
    </source>
</evidence>
<evidence type="ECO:0000313" key="2">
    <source>
        <dbReference type="EMBL" id="MBW4565970.1"/>
    </source>
</evidence>
<feature type="compositionally biased region" description="Basic residues" evidence="1">
    <location>
        <begin position="58"/>
        <end position="69"/>
    </location>
</feature>
<reference evidence="2" key="2">
    <citation type="journal article" date="2022" name="Microbiol. Resour. Announc.">
        <title>Metagenome Sequencing to Explore Phylogenomics of Terrestrial Cyanobacteria.</title>
        <authorList>
            <person name="Ward R.D."/>
            <person name="Stajich J.E."/>
            <person name="Johansen J.R."/>
            <person name="Huntemann M."/>
            <person name="Clum A."/>
            <person name="Foster B."/>
            <person name="Foster B."/>
            <person name="Roux S."/>
            <person name="Palaniappan K."/>
            <person name="Varghese N."/>
            <person name="Mukherjee S."/>
            <person name="Reddy T.B.K."/>
            <person name="Daum C."/>
            <person name="Copeland A."/>
            <person name="Chen I.A."/>
            <person name="Ivanova N.N."/>
            <person name="Kyrpides N.C."/>
            <person name="Shapiro N."/>
            <person name="Eloe-Fadrosh E.A."/>
            <person name="Pietrasiak N."/>
        </authorList>
    </citation>
    <scope>NUCLEOTIDE SEQUENCE</scope>
    <source>
        <strain evidence="2">JT2-VF2</strain>
    </source>
</reference>
<sequence length="83" mass="9727">MPSKVIDVKEYTVRAHKREIHTRVFNFICKQCEQSAQRETFGPRPLYCEKCRAPQPPKKSKVSRKKKALPRPMTYKSDVDFAS</sequence>
<comment type="caution">
    <text evidence="2">The sequence shown here is derived from an EMBL/GenBank/DDBJ whole genome shotgun (WGS) entry which is preliminary data.</text>
</comment>
<dbReference type="EMBL" id="JAHHHN010000054">
    <property type="protein sequence ID" value="MBW4565970.1"/>
    <property type="molecule type" value="Genomic_DNA"/>
</dbReference>
<organism evidence="2 3">
    <name type="scientific">Mojavia pulchra JT2-VF2</name>
    <dbReference type="NCBI Taxonomy" id="287848"/>
    <lineage>
        <taxon>Bacteria</taxon>
        <taxon>Bacillati</taxon>
        <taxon>Cyanobacteriota</taxon>
        <taxon>Cyanophyceae</taxon>
        <taxon>Nostocales</taxon>
        <taxon>Nostocaceae</taxon>
    </lineage>
</organism>
<accession>A0A951UL83</accession>
<evidence type="ECO:0000256" key="1">
    <source>
        <dbReference type="SAM" id="MobiDB-lite"/>
    </source>
</evidence>
<gene>
    <name evidence="2" type="ORF">KME32_33815</name>
</gene>
<protein>
    <submittedName>
        <fullName evidence="2">Uncharacterized protein</fullName>
    </submittedName>
</protein>
<proteinExistence type="predicted"/>
<reference evidence="2" key="1">
    <citation type="submission" date="2021-05" db="EMBL/GenBank/DDBJ databases">
        <authorList>
            <person name="Pietrasiak N."/>
            <person name="Ward R."/>
            <person name="Stajich J.E."/>
            <person name="Kurbessoian T."/>
        </authorList>
    </citation>
    <scope>NUCLEOTIDE SEQUENCE</scope>
    <source>
        <strain evidence="2">JT2-VF2</strain>
    </source>
</reference>